<dbReference type="EMBL" id="JAVFWL010000006">
    <property type="protein sequence ID" value="KAK6761503.1"/>
    <property type="molecule type" value="Genomic_DNA"/>
</dbReference>
<dbReference type="SUPFAM" id="SSF56672">
    <property type="entry name" value="DNA/RNA polymerases"/>
    <property type="match status" value="1"/>
</dbReference>
<evidence type="ECO:0000313" key="4">
    <source>
        <dbReference type="Proteomes" id="UP001303046"/>
    </source>
</evidence>
<dbReference type="Pfam" id="PF05585">
    <property type="entry name" value="DUF1758"/>
    <property type="match status" value="1"/>
</dbReference>
<accession>A0ABR1EFX1</accession>
<reference evidence="3 4" key="1">
    <citation type="submission" date="2023-08" db="EMBL/GenBank/DDBJ databases">
        <title>A Necator americanus chromosomal reference genome.</title>
        <authorList>
            <person name="Ilik V."/>
            <person name="Petrzelkova K.J."/>
            <person name="Pardy F."/>
            <person name="Fuh T."/>
            <person name="Niatou-Singa F.S."/>
            <person name="Gouil Q."/>
            <person name="Baker L."/>
            <person name="Ritchie M.E."/>
            <person name="Jex A.R."/>
            <person name="Gazzola D."/>
            <person name="Li H."/>
            <person name="Toshio Fujiwara R."/>
            <person name="Zhan B."/>
            <person name="Aroian R.V."/>
            <person name="Pafco B."/>
            <person name="Schwarz E.M."/>
        </authorList>
    </citation>
    <scope>NUCLEOTIDE SEQUENCE [LARGE SCALE GENOMIC DNA]</scope>
    <source>
        <strain evidence="3 4">Aroian</strain>
        <tissue evidence="3">Whole animal</tissue>
    </source>
</reference>
<feature type="region of interest" description="Disordered" evidence="1">
    <location>
        <begin position="35"/>
        <end position="77"/>
    </location>
</feature>
<sequence>MTLKGEHVDNVFLQKLAKISATIVEERITGLRNAPKELAESADKPDTTRPFAKNSSAFRKPVKSIHSEKYHRSRERSLNYPRKASDAVFHVSNTTNVLILAGQARVLNPTTKALEPVYVILDTGTGRSFISSSLAERPQLKDVDSSRLSIGTFGAHKPFERTCGITVLRMWDAEGVPHTSTVTKIDTVTKPLTRSRLSQEDKQFLFENDIHLSINHTVEKILLGCADFFSFLKHGPGAQATLPSGLKAIPSRLGYLISGRSGEELVNSESSVGVAQTIALEDKNNDFAQTWEQFCEFEKSGVKEFLGPITEKLKQTNAEKEASGLPDNKSIAYRRQQANLSRLWKDPNLLQQYDDTIKSQLELGIIEEVAEDLIVEEGEVVRYLAHQAVVTPHKETTSVVFDTSAHLSNFSSLNDVLYQGPVILQKMWDILLRFRFGDVAIISNVEKAFLQVRLHPKDRNATRFMWVRGIHQPLTRENLVFFWLPRVPFGLNCSPFLLAGTIVHHLRTHVEDQLAMEIEDNTCVDNLVVTKRSSDEGLRFYNDSKVVFKELNMNLREFQSNDKQLKRRITSADLAGNDNPSPWNTMELRES</sequence>
<dbReference type="InterPro" id="IPR043502">
    <property type="entry name" value="DNA/RNA_pol_sf"/>
</dbReference>
<feature type="domain" description="DUF1758" evidence="2">
    <location>
        <begin position="110"/>
        <end position="263"/>
    </location>
</feature>
<proteinExistence type="predicted"/>
<dbReference type="InterPro" id="IPR008737">
    <property type="entry name" value="DUF1758"/>
</dbReference>
<evidence type="ECO:0000256" key="1">
    <source>
        <dbReference type="SAM" id="MobiDB-lite"/>
    </source>
</evidence>
<feature type="compositionally biased region" description="Basic and acidic residues" evidence="1">
    <location>
        <begin position="35"/>
        <end position="47"/>
    </location>
</feature>
<evidence type="ECO:0000259" key="2">
    <source>
        <dbReference type="Pfam" id="PF05585"/>
    </source>
</evidence>
<keyword evidence="4" id="KW-1185">Reference proteome</keyword>
<protein>
    <recommendedName>
        <fullName evidence="2">DUF1758 domain-containing protein</fullName>
    </recommendedName>
</protein>
<evidence type="ECO:0000313" key="3">
    <source>
        <dbReference type="EMBL" id="KAK6761503.1"/>
    </source>
</evidence>
<dbReference type="Proteomes" id="UP001303046">
    <property type="component" value="Unassembled WGS sequence"/>
</dbReference>
<organism evidence="3 4">
    <name type="scientific">Necator americanus</name>
    <name type="common">Human hookworm</name>
    <dbReference type="NCBI Taxonomy" id="51031"/>
    <lineage>
        <taxon>Eukaryota</taxon>
        <taxon>Metazoa</taxon>
        <taxon>Ecdysozoa</taxon>
        <taxon>Nematoda</taxon>
        <taxon>Chromadorea</taxon>
        <taxon>Rhabditida</taxon>
        <taxon>Rhabditina</taxon>
        <taxon>Rhabditomorpha</taxon>
        <taxon>Strongyloidea</taxon>
        <taxon>Ancylostomatidae</taxon>
        <taxon>Bunostominae</taxon>
        <taxon>Necator</taxon>
    </lineage>
</organism>
<gene>
    <name evidence="3" type="primary">Necator_chrX.g22701</name>
    <name evidence="3" type="ORF">RB195_022538</name>
</gene>
<comment type="caution">
    <text evidence="3">The sequence shown here is derived from an EMBL/GenBank/DDBJ whole genome shotgun (WGS) entry which is preliminary data.</text>
</comment>
<dbReference type="PANTHER" id="PTHR47331:SF1">
    <property type="entry name" value="GAG-LIKE PROTEIN"/>
    <property type="match status" value="1"/>
</dbReference>
<dbReference type="PANTHER" id="PTHR47331">
    <property type="entry name" value="PHD-TYPE DOMAIN-CONTAINING PROTEIN"/>
    <property type="match status" value="1"/>
</dbReference>
<name>A0ABR1EFX1_NECAM</name>